<organism evidence="7 8">
    <name type="scientific">Parazoarcus communis SWub3 = DSM 12120</name>
    <dbReference type="NCBI Taxonomy" id="1121029"/>
    <lineage>
        <taxon>Bacteria</taxon>
        <taxon>Pseudomonadati</taxon>
        <taxon>Pseudomonadota</taxon>
        <taxon>Betaproteobacteria</taxon>
        <taxon>Rhodocyclales</taxon>
        <taxon>Zoogloeaceae</taxon>
        <taxon>Parazoarcus</taxon>
    </lineage>
</organism>
<dbReference type="CDD" id="cd17808">
    <property type="entry name" value="HipA_Ec_like"/>
    <property type="match status" value="1"/>
</dbReference>
<dbReference type="GO" id="GO:0005829">
    <property type="term" value="C:cytosol"/>
    <property type="evidence" value="ECO:0007669"/>
    <property type="project" value="TreeGrafter"/>
</dbReference>
<dbReference type="EMBL" id="QKOE01000010">
    <property type="protein sequence ID" value="PZA15949.1"/>
    <property type="molecule type" value="Genomic_DNA"/>
</dbReference>
<dbReference type="PANTHER" id="PTHR37419">
    <property type="entry name" value="SERINE/THREONINE-PROTEIN KINASE TOXIN HIPA"/>
    <property type="match status" value="1"/>
</dbReference>
<dbReference type="NCBIfam" id="TIGR03071">
    <property type="entry name" value="couple_hipA"/>
    <property type="match status" value="1"/>
</dbReference>
<keyword evidence="8" id="KW-1185">Reference proteome</keyword>
<feature type="domain" description="HipA N-terminal subdomain 1" evidence="6">
    <location>
        <begin position="10"/>
        <end position="111"/>
    </location>
</feature>
<evidence type="ECO:0000313" key="8">
    <source>
        <dbReference type="Proteomes" id="UP000248259"/>
    </source>
</evidence>
<dbReference type="Pfam" id="PF13657">
    <property type="entry name" value="Couple_hipA"/>
    <property type="match status" value="1"/>
</dbReference>
<evidence type="ECO:0000259" key="5">
    <source>
        <dbReference type="Pfam" id="PF07804"/>
    </source>
</evidence>
<evidence type="ECO:0000256" key="1">
    <source>
        <dbReference type="ARBA" id="ARBA00010164"/>
    </source>
</evidence>
<dbReference type="Proteomes" id="UP000248259">
    <property type="component" value="Unassembled WGS sequence"/>
</dbReference>
<evidence type="ECO:0000313" key="7">
    <source>
        <dbReference type="EMBL" id="PZA15949.1"/>
    </source>
</evidence>
<evidence type="ECO:0000256" key="3">
    <source>
        <dbReference type="ARBA" id="ARBA00022777"/>
    </source>
</evidence>
<gene>
    <name evidence="7" type="ORF">DNK49_14540</name>
</gene>
<comment type="similarity">
    <text evidence="1">Belongs to the HipA Ser/Thr kinase family.</text>
</comment>
<reference evidence="7 8" key="1">
    <citation type="submission" date="2018-06" db="EMBL/GenBank/DDBJ databases">
        <title>Azoarcus communis strain SWub3 genome.</title>
        <authorList>
            <person name="Zorraquino Salvo V."/>
            <person name="Toubiana D."/>
            <person name="Blumwald E."/>
        </authorList>
    </citation>
    <scope>NUCLEOTIDE SEQUENCE [LARGE SCALE GENOMIC DNA]</scope>
    <source>
        <strain evidence="7 8">SWub3</strain>
    </source>
</reference>
<feature type="domain" description="HipA-like C-terminal" evidence="5">
    <location>
        <begin position="159"/>
        <end position="409"/>
    </location>
</feature>
<evidence type="ECO:0000259" key="6">
    <source>
        <dbReference type="Pfam" id="PF13657"/>
    </source>
</evidence>
<evidence type="ECO:0000256" key="4">
    <source>
        <dbReference type="SAM" id="MobiDB-lite"/>
    </source>
</evidence>
<dbReference type="PANTHER" id="PTHR37419:SF1">
    <property type="entry name" value="SERINE_THREONINE-PROTEIN KINASE TOXIN HIPA"/>
    <property type="match status" value="1"/>
</dbReference>
<feature type="compositionally biased region" description="Low complexity" evidence="4">
    <location>
        <begin position="443"/>
        <end position="457"/>
    </location>
</feature>
<dbReference type="GO" id="GO:0004674">
    <property type="term" value="F:protein serine/threonine kinase activity"/>
    <property type="evidence" value="ECO:0007669"/>
    <property type="project" value="TreeGrafter"/>
</dbReference>
<dbReference type="OrthoDB" id="9805913at2"/>
<comment type="caution">
    <text evidence="7">The sequence shown here is derived from an EMBL/GenBank/DDBJ whole genome shotgun (WGS) entry which is preliminary data.</text>
</comment>
<feature type="region of interest" description="Disordered" evidence="4">
    <location>
        <begin position="442"/>
        <end position="463"/>
    </location>
</feature>
<dbReference type="AlphaFoldDB" id="A0A323UTW1"/>
<evidence type="ECO:0000256" key="2">
    <source>
        <dbReference type="ARBA" id="ARBA00022679"/>
    </source>
</evidence>
<dbReference type="InterPro" id="IPR012893">
    <property type="entry name" value="HipA-like_C"/>
</dbReference>
<dbReference type="InterPro" id="IPR052028">
    <property type="entry name" value="HipA_Ser/Thr_kinase"/>
</dbReference>
<name>A0A323UTW1_9RHOO</name>
<protein>
    <submittedName>
        <fullName evidence="7">Type II toxin-antitoxin system HipA family toxin</fullName>
    </submittedName>
</protein>
<proteinExistence type="inferred from homology"/>
<dbReference type="InterPro" id="IPR017508">
    <property type="entry name" value="HipA_N1"/>
</dbReference>
<keyword evidence="2" id="KW-0808">Transferase</keyword>
<accession>A0A323UTW1</accession>
<sequence length="463" mass="51769">MGRKSHGRALSIWTNGRRVGRWTLPARGEMQLQYDDDWVNADIGRPLSLSLPFNLENLPLKGDRVRNYFDNLLPDSDTIRKRVAERFRTGSTDPFDLLKAVGRDCVGAVQILGDDETPEGFDRIECTPLTEEDIERHLVETVSPRAFGPHADPDADFRISLAGAQEKTAFLWWAGQWQKPRGATPTTHIFKLPLGLMGGRRADFTTSIDNEWLCLTLLKAYGLNTANADIATFGQQRVLVVERFDRRLAPDGKWLMRLPQEDFCQVEACPPLRKYENEGGPGLQALFSTLRQSVNADADMKTLMTAQVLFWLLRAPDGHAKNFSIQILPRGRFHLTQLYDVMSAYPVLGDGPNQWSSREIKLAMALLGKNRHYEMHSIQRRHFDSTAQKVGYAPSAGPIIEDILARTPSVIDKVQTSLPPGFSMYVAETILGGLERAARTLQHSAHGSAHTGHHPATCTRPPG</sequence>
<dbReference type="Pfam" id="PF07804">
    <property type="entry name" value="HipA_C"/>
    <property type="match status" value="1"/>
</dbReference>
<dbReference type="RefSeq" id="WP_110525956.1">
    <property type="nucleotide sequence ID" value="NZ_QKOE01000010.1"/>
</dbReference>
<keyword evidence="3" id="KW-0418">Kinase</keyword>